<dbReference type="Proteomes" id="UP000594263">
    <property type="component" value="Unplaced"/>
</dbReference>
<dbReference type="AlphaFoldDB" id="A0A7N0TNA6"/>
<organism evidence="7 8">
    <name type="scientific">Kalanchoe fedtschenkoi</name>
    <name type="common">Lavender scallops</name>
    <name type="synonym">South American air plant</name>
    <dbReference type="NCBI Taxonomy" id="63787"/>
    <lineage>
        <taxon>Eukaryota</taxon>
        <taxon>Viridiplantae</taxon>
        <taxon>Streptophyta</taxon>
        <taxon>Embryophyta</taxon>
        <taxon>Tracheophyta</taxon>
        <taxon>Spermatophyta</taxon>
        <taxon>Magnoliopsida</taxon>
        <taxon>eudicotyledons</taxon>
        <taxon>Gunneridae</taxon>
        <taxon>Pentapetalae</taxon>
        <taxon>Saxifragales</taxon>
        <taxon>Crassulaceae</taxon>
        <taxon>Kalanchoe</taxon>
    </lineage>
</organism>
<dbReference type="EnsemblPlants" id="Kaladp0040s0455.1.v1.1">
    <property type="protein sequence ID" value="Kaladp0040s0455.1.v1.1"/>
    <property type="gene ID" value="Kaladp0040s0455.v1.1"/>
</dbReference>
<evidence type="ECO:0000256" key="1">
    <source>
        <dbReference type="ARBA" id="ARBA00004613"/>
    </source>
</evidence>
<keyword evidence="3 6" id="KW-0713">Self-incompatibility</keyword>
<comment type="subcellular location">
    <subcellularLocation>
        <location evidence="1 6">Secreted</location>
    </subcellularLocation>
</comment>
<reference evidence="7" key="1">
    <citation type="submission" date="2021-01" db="UniProtKB">
        <authorList>
            <consortium name="EnsemblPlants"/>
        </authorList>
    </citation>
    <scope>IDENTIFICATION</scope>
</reference>
<evidence type="ECO:0000256" key="2">
    <source>
        <dbReference type="ARBA" id="ARBA00005581"/>
    </source>
</evidence>
<accession>A0A7N0TNA6</accession>
<dbReference type="GO" id="GO:0005576">
    <property type="term" value="C:extracellular region"/>
    <property type="evidence" value="ECO:0007669"/>
    <property type="project" value="UniProtKB-SubCell"/>
</dbReference>
<evidence type="ECO:0000256" key="6">
    <source>
        <dbReference type="RuleBase" id="RU367044"/>
    </source>
</evidence>
<evidence type="ECO:0000256" key="4">
    <source>
        <dbReference type="ARBA" id="ARBA00022525"/>
    </source>
</evidence>
<name>A0A7N0TNA6_KALFE</name>
<dbReference type="InterPro" id="IPR010264">
    <property type="entry name" value="Self-incomp_S1"/>
</dbReference>
<evidence type="ECO:0000256" key="3">
    <source>
        <dbReference type="ARBA" id="ARBA00022471"/>
    </source>
</evidence>
<protein>
    <recommendedName>
        <fullName evidence="6">S-protein homolog</fullName>
    </recommendedName>
</protein>
<evidence type="ECO:0000313" key="8">
    <source>
        <dbReference type="Proteomes" id="UP000594263"/>
    </source>
</evidence>
<keyword evidence="4 6" id="KW-0964">Secreted</keyword>
<sequence>MALIISYKFLMLSDLKSIRCKSKDDDLGGHKLTFDQVYYFSFRLTFFTLFYCSANWNGRIEYFDAFDAKMHMPIFCSEH</sequence>
<evidence type="ECO:0000256" key="5">
    <source>
        <dbReference type="ARBA" id="ARBA00022729"/>
    </source>
</evidence>
<dbReference type="Pfam" id="PF05938">
    <property type="entry name" value="Self-incomp_S1"/>
    <property type="match status" value="1"/>
</dbReference>
<dbReference type="PANTHER" id="PTHR31232">
    <property type="match status" value="1"/>
</dbReference>
<dbReference type="Gramene" id="Kaladp0040s0455.1.v1.1">
    <property type="protein sequence ID" value="Kaladp0040s0455.1.v1.1"/>
    <property type="gene ID" value="Kaladp0040s0455.v1.1"/>
</dbReference>
<proteinExistence type="inferred from homology"/>
<dbReference type="GO" id="GO:0060320">
    <property type="term" value="P:rejection of self pollen"/>
    <property type="evidence" value="ECO:0007669"/>
    <property type="project" value="UniProtKB-KW"/>
</dbReference>
<keyword evidence="5" id="KW-0732">Signal</keyword>
<comment type="similarity">
    <text evidence="2 6">Belongs to the plant self-incompatibility (S1) protein family.</text>
</comment>
<keyword evidence="8" id="KW-1185">Reference proteome</keyword>
<dbReference type="PANTHER" id="PTHR31232:SF43">
    <property type="entry name" value="S-PROTEIN HOMOLOG 29-RELATED"/>
    <property type="match status" value="1"/>
</dbReference>
<evidence type="ECO:0000313" key="7">
    <source>
        <dbReference type="EnsemblPlants" id="Kaladp0040s0455.1.v1.1"/>
    </source>
</evidence>